<accession>A0A915IN52</accession>
<dbReference type="Pfam" id="PF02187">
    <property type="entry name" value="GAS2"/>
    <property type="match status" value="1"/>
</dbReference>
<feature type="compositionally biased region" description="Polar residues" evidence="5">
    <location>
        <begin position="426"/>
        <end position="445"/>
    </location>
</feature>
<dbReference type="GO" id="GO:0005509">
    <property type="term" value="F:calcium ion binding"/>
    <property type="evidence" value="ECO:0007669"/>
    <property type="project" value="InterPro"/>
</dbReference>
<dbReference type="SUPFAM" id="SSF143575">
    <property type="entry name" value="GAS2 domain-like"/>
    <property type="match status" value="1"/>
</dbReference>
<proteinExistence type="predicted"/>
<dbReference type="SMART" id="SM00054">
    <property type="entry name" value="EFh"/>
    <property type="match status" value="2"/>
</dbReference>
<dbReference type="PROSITE" id="PS50222">
    <property type="entry name" value="EF_HAND_2"/>
    <property type="match status" value="2"/>
</dbReference>
<evidence type="ECO:0000313" key="9">
    <source>
        <dbReference type="WBParaSite" id="nRc.2.0.1.t15401-RA"/>
    </source>
</evidence>
<feature type="domain" description="EF-hand" evidence="6">
    <location>
        <begin position="121"/>
        <end position="156"/>
    </location>
</feature>
<keyword evidence="3" id="KW-0106">Calcium</keyword>
<keyword evidence="2" id="KW-0963">Cytoplasm</keyword>
<dbReference type="Gene3D" id="3.30.920.20">
    <property type="entry name" value="Gas2-like domain"/>
    <property type="match status" value="1"/>
</dbReference>
<dbReference type="Gene3D" id="1.10.238.10">
    <property type="entry name" value="EF-hand"/>
    <property type="match status" value="1"/>
</dbReference>
<dbReference type="PROSITE" id="PS00018">
    <property type="entry name" value="EF_HAND_1"/>
    <property type="match status" value="2"/>
</dbReference>
<evidence type="ECO:0000256" key="2">
    <source>
        <dbReference type="ARBA" id="ARBA00022490"/>
    </source>
</evidence>
<organism evidence="8 9">
    <name type="scientific">Romanomermis culicivorax</name>
    <name type="common">Nematode worm</name>
    <dbReference type="NCBI Taxonomy" id="13658"/>
    <lineage>
        <taxon>Eukaryota</taxon>
        <taxon>Metazoa</taxon>
        <taxon>Ecdysozoa</taxon>
        <taxon>Nematoda</taxon>
        <taxon>Enoplea</taxon>
        <taxon>Dorylaimia</taxon>
        <taxon>Mermithida</taxon>
        <taxon>Mermithoidea</taxon>
        <taxon>Mermithidae</taxon>
        <taxon>Romanomermis</taxon>
    </lineage>
</organism>
<feature type="region of interest" description="Disordered" evidence="5">
    <location>
        <begin position="296"/>
        <end position="459"/>
    </location>
</feature>
<comment type="subcellular location">
    <subcellularLocation>
        <location evidence="1">Cytoplasm</location>
        <location evidence="1">Cytoskeleton</location>
    </subcellularLocation>
</comment>
<dbReference type="AlphaFoldDB" id="A0A915IN52"/>
<feature type="domain" description="EF-hand" evidence="6">
    <location>
        <begin position="157"/>
        <end position="192"/>
    </location>
</feature>
<dbReference type="PANTHER" id="PTHR23169">
    <property type="entry name" value="ENVOPLAKIN"/>
    <property type="match status" value="1"/>
</dbReference>
<evidence type="ECO:0000259" key="6">
    <source>
        <dbReference type="PROSITE" id="PS50222"/>
    </source>
</evidence>
<name>A0A915IN52_ROMCU</name>
<dbReference type="SMART" id="SM00243">
    <property type="entry name" value="GAS2"/>
    <property type="match status" value="1"/>
</dbReference>
<dbReference type="Proteomes" id="UP000887565">
    <property type="component" value="Unplaced"/>
</dbReference>
<dbReference type="Pfam" id="PF13499">
    <property type="entry name" value="EF-hand_7"/>
    <property type="match status" value="1"/>
</dbReference>
<keyword evidence="4" id="KW-0206">Cytoskeleton</keyword>
<evidence type="ECO:0000256" key="3">
    <source>
        <dbReference type="ARBA" id="ARBA00022837"/>
    </source>
</evidence>
<feature type="compositionally biased region" description="Polar residues" evidence="5">
    <location>
        <begin position="375"/>
        <end position="395"/>
    </location>
</feature>
<dbReference type="SUPFAM" id="SSF47473">
    <property type="entry name" value="EF-hand"/>
    <property type="match status" value="1"/>
</dbReference>
<evidence type="ECO:0000256" key="1">
    <source>
        <dbReference type="ARBA" id="ARBA00004245"/>
    </source>
</evidence>
<feature type="compositionally biased region" description="Low complexity" evidence="5">
    <location>
        <begin position="396"/>
        <end position="408"/>
    </location>
</feature>
<dbReference type="GO" id="GO:0005737">
    <property type="term" value="C:cytoplasm"/>
    <property type="evidence" value="ECO:0007669"/>
    <property type="project" value="TreeGrafter"/>
</dbReference>
<protein>
    <submittedName>
        <fullName evidence="9">Microtubule-actin cross-linking factor 1</fullName>
    </submittedName>
</protein>
<evidence type="ECO:0000313" key="8">
    <source>
        <dbReference type="Proteomes" id="UP000887565"/>
    </source>
</evidence>
<reference evidence="9" key="1">
    <citation type="submission" date="2022-11" db="UniProtKB">
        <authorList>
            <consortium name="WormBaseParasite"/>
        </authorList>
    </citation>
    <scope>IDENTIFICATION</scope>
</reference>
<dbReference type="PROSITE" id="PS51460">
    <property type="entry name" value="GAR"/>
    <property type="match status" value="1"/>
</dbReference>
<evidence type="ECO:0000256" key="4">
    <source>
        <dbReference type="ARBA" id="ARBA00023212"/>
    </source>
</evidence>
<dbReference type="GO" id="GO:0042060">
    <property type="term" value="P:wound healing"/>
    <property type="evidence" value="ECO:0007669"/>
    <property type="project" value="TreeGrafter"/>
</dbReference>
<dbReference type="InterPro" id="IPR011992">
    <property type="entry name" value="EF-hand-dom_pair"/>
</dbReference>
<dbReference type="WBParaSite" id="nRc.2.0.1.t15401-RA">
    <property type="protein sequence ID" value="nRc.2.0.1.t15401-RA"/>
    <property type="gene ID" value="nRc.2.0.1.g15401"/>
</dbReference>
<dbReference type="InterPro" id="IPR003108">
    <property type="entry name" value="GAR_dom"/>
</dbReference>
<sequence>YKIFFRLIDDHISFEQRLSAKQADIEEVTKGRRKADKIENMESSIVGRLKMATPPTARRAVALGKNSNVQRVSEKWSTVWLAAMGRKTKLTDLADRLRELHRLRDFDFDDWRKRYMNWMNHKKSRVMDFFRRQDADNDGKVTRMEFIDGIIASKFPTTRLEMEKVADIFDKNRDGYIDYREFVAALKTSDKEKFNENPRVQIEQEVQRQMQMCTCNQKYKIQEVSEGKYKFGEQLRLVRILRSTVMVRVGGGWVALDEFLVKNDPCRAKGRTNIELRERFILPDGASQTMTWFRSKTPRTSQSGGACGSQQGSSGSSAGSSSAGHCHAQGPIMKIREKTERSLPMSKHYRSPYSAGALSRTDKSSSKGSLMAEKTPSTELLSPPEQTNASNRNGFSISTSRSSSRVGSEIPVLVSRPHSRAGSDMSDISLQSKDSLAGGTSTPSSKIPPLSRKRLVKRS</sequence>
<dbReference type="GO" id="GO:0016020">
    <property type="term" value="C:membrane"/>
    <property type="evidence" value="ECO:0007669"/>
    <property type="project" value="TreeGrafter"/>
</dbReference>
<feature type="compositionally biased region" description="Low complexity" evidence="5">
    <location>
        <begin position="301"/>
        <end position="330"/>
    </location>
</feature>
<dbReference type="InterPro" id="IPR002048">
    <property type="entry name" value="EF_hand_dom"/>
</dbReference>
<dbReference type="GO" id="GO:0045104">
    <property type="term" value="P:intermediate filament cytoskeleton organization"/>
    <property type="evidence" value="ECO:0007669"/>
    <property type="project" value="InterPro"/>
</dbReference>
<dbReference type="GO" id="GO:0005198">
    <property type="term" value="F:structural molecule activity"/>
    <property type="evidence" value="ECO:0007669"/>
    <property type="project" value="TreeGrafter"/>
</dbReference>
<dbReference type="InterPro" id="IPR018247">
    <property type="entry name" value="EF_Hand_1_Ca_BS"/>
</dbReference>
<evidence type="ECO:0000259" key="7">
    <source>
        <dbReference type="PROSITE" id="PS51460"/>
    </source>
</evidence>
<dbReference type="InterPro" id="IPR043197">
    <property type="entry name" value="Plakin"/>
</dbReference>
<keyword evidence="8" id="KW-1185">Reference proteome</keyword>
<dbReference type="InterPro" id="IPR036534">
    <property type="entry name" value="GAR_dom_sf"/>
</dbReference>
<evidence type="ECO:0000256" key="5">
    <source>
        <dbReference type="SAM" id="MobiDB-lite"/>
    </source>
</evidence>
<dbReference type="OMA" id="NMESSIV"/>
<feature type="domain" description="GAR" evidence="7">
    <location>
        <begin position="197"/>
        <end position="267"/>
    </location>
</feature>
<dbReference type="GO" id="GO:0008017">
    <property type="term" value="F:microtubule binding"/>
    <property type="evidence" value="ECO:0007669"/>
    <property type="project" value="InterPro"/>
</dbReference>
<dbReference type="PANTHER" id="PTHR23169:SF23">
    <property type="entry name" value="SHORT STOP, ISOFORM H"/>
    <property type="match status" value="1"/>
</dbReference>
<dbReference type="GO" id="GO:0005882">
    <property type="term" value="C:intermediate filament"/>
    <property type="evidence" value="ECO:0007669"/>
    <property type="project" value="TreeGrafter"/>
</dbReference>
<dbReference type="CDD" id="cd00051">
    <property type="entry name" value="EFh"/>
    <property type="match status" value="1"/>
</dbReference>